<dbReference type="GO" id="GO:0005789">
    <property type="term" value="C:endoplasmic reticulum membrane"/>
    <property type="evidence" value="ECO:0007669"/>
    <property type="project" value="UniProtKB-SubCell"/>
</dbReference>
<keyword evidence="9" id="KW-1185">Reference proteome</keyword>
<evidence type="ECO:0000256" key="4">
    <source>
        <dbReference type="ARBA" id="ARBA00022824"/>
    </source>
</evidence>
<name>A0AAV9AD29_ACOGR</name>
<accession>A0AAV9AD29</accession>
<evidence type="ECO:0000256" key="6">
    <source>
        <dbReference type="ARBA" id="ARBA00023136"/>
    </source>
</evidence>
<keyword evidence="3 7" id="KW-0812">Transmembrane</keyword>
<evidence type="ECO:0000313" key="9">
    <source>
        <dbReference type="Proteomes" id="UP001179952"/>
    </source>
</evidence>
<proteinExistence type="inferred from homology"/>
<feature type="transmembrane region" description="Helical" evidence="7">
    <location>
        <begin position="144"/>
        <end position="162"/>
    </location>
</feature>
<comment type="subcellular location">
    <subcellularLocation>
        <location evidence="1">Endoplasmic reticulum membrane</location>
        <topology evidence="1">Multi-pass membrane protein</topology>
    </subcellularLocation>
</comment>
<reference evidence="8" key="2">
    <citation type="submission" date="2023-06" db="EMBL/GenBank/DDBJ databases">
        <authorList>
            <person name="Ma L."/>
            <person name="Liu K.-W."/>
            <person name="Li Z."/>
            <person name="Hsiao Y.-Y."/>
            <person name="Qi Y."/>
            <person name="Fu T."/>
            <person name="Tang G."/>
            <person name="Zhang D."/>
            <person name="Sun W.-H."/>
            <person name="Liu D.-K."/>
            <person name="Li Y."/>
            <person name="Chen G.-Z."/>
            <person name="Liu X.-D."/>
            <person name="Liao X.-Y."/>
            <person name="Jiang Y.-T."/>
            <person name="Yu X."/>
            <person name="Hao Y."/>
            <person name="Huang J."/>
            <person name="Zhao X.-W."/>
            <person name="Ke S."/>
            <person name="Chen Y.-Y."/>
            <person name="Wu W.-L."/>
            <person name="Hsu J.-L."/>
            <person name="Lin Y.-F."/>
            <person name="Huang M.-D."/>
            <person name="Li C.-Y."/>
            <person name="Huang L."/>
            <person name="Wang Z.-W."/>
            <person name="Zhao X."/>
            <person name="Zhong W.-Y."/>
            <person name="Peng D.-H."/>
            <person name="Ahmad S."/>
            <person name="Lan S."/>
            <person name="Zhang J.-S."/>
            <person name="Tsai W.-C."/>
            <person name="Van De Peer Y."/>
            <person name="Liu Z.-J."/>
        </authorList>
    </citation>
    <scope>NUCLEOTIDE SEQUENCE</scope>
    <source>
        <strain evidence="8">SCP</strain>
        <tissue evidence="8">Leaves</tissue>
    </source>
</reference>
<dbReference type="InterPro" id="IPR029012">
    <property type="entry name" value="Helix_hairpin_bin_sf"/>
</dbReference>
<evidence type="ECO:0000256" key="1">
    <source>
        <dbReference type="ARBA" id="ARBA00004477"/>
    </source>
</evidence>
<comment type="similarity">
    <text evidence="2">Belongs to the WRB/GET1 family.</text>
</comment>
<keyword evidence="5 7" id="KW-1133">Transmembrane helix</keyword>
<protein>
    <recommendedName>
        <fullName evidence="10">Tail-anchored protein insertion receptor WRB</fullName>
    </recommendedName>
</protein>
<keyword evidence="4" id="KW-0256">Endoplasmic reticulum</keyword>
<dbReference type="AlphaFoldDB" id="A0AAV9AD29"/>
<evidence type="ECO:0008006" key="10">
    <source>
        <dbReference type="Google" id="ProtNLM"/>
    </source>
</evidence>
<reference evidence="8" key="1">
    <citation type="journal article" date="2023" name="Nat. Commun.">
        <title>Diploid and tetraploid genomes of Acorus and the evolution of monocots.</title>
        <authorList>
            <person name="Ma L."/>
            <person name="Liu K.W."/>
            <person name="Li Z."/>
            <person name="Hsiao Y.Y."/>
            <person name="Qi Y."/>
            <person name="Fu T."/>
            <person name="Tang G.D."/>
            <person name="Zhang D."/>
            <person name="Sun W.H."/>
            <person name="Liu D.K."/>
            <person name="Li Y."/>
            <person name="Chen G.Z."/>
            <person name="Liu X.D."/>
            <person name="Liao X.Y."/>
            <person name="Jiang Y.T."/>
            <person name="Yu X."/>
            <person name="Hao Y."/>
            <person name="Huang J."/>
            <person name="Zhao X.W."/>
            <person name="Ke S."/>
            <person name="Chen Y.Y."/>
            <person name="Wu W.L."/>
            <person name="Hsu J.L."/>
            <person name="Lin Y.F."/>
            <person name="Huang M.D."/>
            <person name="Li C.Y."/>
            <person name="Huang L."/>
            <person name="Wang Z.W."/>
            <person name="Zhao X."/>
            <person name="Zhong W.Y."/>
            <person name="Peng D.H."/>
            <person name="Ahmad S."/>
            <person name="Lan S."/>
            <person name="Zhang J.S."/>
            <person name="Tsai W.C."/>
            <person name="Van de Peer Y."/>
            <person name="Liu Z.J."/>
        </authorList>
    </citation>
    <scope>NUCLEOTIDE SEQUENCE</scope>
    <source>
        <strain evidence="8">SCP</strain>
    </source>
</reference>
<organism evidence="8 9">
    <name type="scientific">Acorus gramineus</name>
    <name type="common">Dwarf sweet flag</name>
    <dbReference type="NCBI Taxonomy" id="55184"/>
    <lineage>
        <taxon>Eukaryota</taxon>
        <taxon>Viridiplantae</taxon>
        <taxon>Streptophyta</taxon>
        <taxon>Embryophyta</taxon>
        <taxon>Tracheophyta</taxon>
        <taxon>Spermatophyta</taxon>
        <taxon>Magnoliopsida</taxon>
        <taxon>Liliopsida</taxon>
        <taxon>Acoraceae</taxon>
        <taxon>Acorus</taxon>
    </lineage>
</organism>
<dbReference type="PANTHER" id="PTHR42650:SF1">
    <property type="entry name" value="GUIDED ENTRY OF TAIL-ANCHORED PROTEINS FACTOR 1"/>
    <property type="match status" value="1"/>
</dbReference>
<evidence type="ECO:0000313" key="8">
    <source>
        <dbReference type="EMBL" id="KAK1261876.1"/>
    </source>
</evidence>
<dbReference type="GO" id="GO:0043495">
    <property type="term" value="F:protein-membrane adaptor activity"/>
    <property type="evidence" value="ECO:0007669"/>
    <property type="project" value="TreeGrafter"/>
</dbReference>
<gene>
    <name evidence="8" type="ORF">QJS04_geneDACA001388</name>
</gene>
<dbReference type="Pfam" id="PF04420">
    <property type="entry name" value="CHD5"/>
    <property type="match status" value="1"/>
</dbReference>
<comment type="caution">
    <text evidence="8">The sequence shown here is derived from an EMBL/GenBank/DDBJ whole genome shotgun (WGS) entry which is preliminary data.</text>
</comment>
<dbReference type="EMBL" id="JAUJYN010000010">
    <property type="protein sequence ID" value="KAK1261876.1"/>
    <property type="molecule type" value="Genomic_DNA"/>
</dbReference>
<sequence length="177" mass="19697">MEKVETLDRSAPLILSLVFSLQLIATSFEILKKRSSSSDEIQLRQEIKQLLKEASSLSTPSTFAQAAKLRRAAAAKEKELAKCRECLNVKKSSYDLYLRVLSVVKVLAFLVLSWSFWGIPVAAIPHQLVQPFGKMLSWGARDLASSHIMVGIVPWLVLTTRVSNHLCLKLANCLSCL</sequence>
<dbReference type="PANTHER" id="PTHR42650">
    <property type="entry name" value="TAIL-ANCHORED PROTEIN INSERTION RECEPTOR WRB"/>
    <property type="match status" value="1"/>
</dbReference>
<dbReference type="GO" id="GO:0043529">
    <property type="term" value="C:GET complex"/>
    <property type="evidence" value="ECO:0007669"/>
    <property type="project" value="TreeGrafter"/>
</dbReference>
<dbReference type="Gene3D" id="1.10.287.660">
    <property type="entry name" value="Helix hairpin bin"/>
    <property type="match status" value="1"/>
</dbReference>
<keyword evidence="6 7" id="KW-0472">Membrane</keyword>
<evidence type="ECO:0000256" key="7">
    <source>
        <dbReference type="SAM" id="Phobius"/>
    </source>
</evidence>
<evidence type="ECO:0000256" key="2">
    <source>
        <dbReference type="ARBA" id="ARBA00010799"/>
    </source>
</evidence>
<evidence type="ECO:0000256" key="3">
    <source>
        <dbReference type="ARBA" id="ARBA00022692"/>
    </source>
</evidence>
<evidence type="ECO:0000256" key="5">
    <source>
        <dbReference type="ARBA" id="ARBA00022989"/>
    </source>
</evidence>
<dbReference type="GO" id="GO:0071816">
    <property type="term" value="P:tail-anchored membrane protein insertion into ER membrane"/>
    <property type="evidence" value="ECO:0007669"/>
    <property type="project" value="InterPro"/>
</dbReference>
<dbReference type="Proteomes" id="UP001179952">
    <property type="component" value="Unassembled WGS sequence"/>
</dbReference>
<dbReference type="InterPro" id="IPR028945">
    <property type="entry name" value="Get1"/>
</dbReference>
<feature type="transmembrane region" description="Helical" evidence="7">
    <location>
        <begin position="100"/>
        <end position="124"/>
    </location>
</feature>